<feature type="transmembrane region" description="Helical" evidence="2">
    <location>
        <begin position="180"/>
        <end position="198"/>
    </location>
</feature>
<accession>A0AA95KM46</accession>
<keyword evidence="2" id="KW-0472">Membrane</keyword>
<feature type="transmembrane region" description="Helical" evidence="2">
    <location>
        <begin position="393"/>
        <end position="413"/>
    </location>
</feature>
<feature type="transmembrane region" description="Helical" evidence="2">
    <location>
        <begin position="12"/>
        <end position="33"/>
    </location>
</feature>
<feature type="transmembrane region" description="Helical" evidence="2">
    <location>
        <begin position="109"/>
        <end position="129"/>
    </location>
</feature>
<protein>
    <submittedName>
        <fullName evidence="3">MFS transporter</fullName>
    </submittedName>
</protein>
<evidence type="ECO:0000256" key="1">
    <source>
        <dbReference type="ARBA" id="ARBA00009617"/>
    </source>
</evidence>
<reference evidence="3" key="2">
    <citation type="submission" date="2023-04" db="EMBL/GenBank/DDBJ databases">
        <authorList>
            <person name="Beletskiy A.V."/>
            <person name="Mardanov A.V."/>
            <person name="Ravin N.V."/>
        </authorList>
    </citation>
    <scope>NUCLEOTIDE SEQUENCE</scope>
    <source>
        <strain evidence="3">GKL-02</strain>
    </source>
</reference>
<dbReference type="PANTHER" id="PTHR11328:SF24">
    <property type="entry name" value="MAJOR FACILITATOR SUPERFAMILY (MFS) PROFILE DOMAIN-CONTAINING PROTEIN"/>
    <property type="match status" value="1"/>
</dbReference>
<dbReference type="Gene3D" id="1.20.1250.20">
    <property type="entry name" value="MFS general substrate transporter like domains"/>
    <property type="match status" value="2"/>
</dbReference>
<feature type="transmembrane region" description="Helical" evidence="2">
    <location>
        <begin position="149"/>
        <end position="168"/>
    </location>
</feature>
<dbReference type="InterPro" id="IPR036259">
    <property type="entry name" value="MFS_trans_sf"/>
</dbReference>
<feature type="transmembrane region" description="Helical" evidence="2">
    <location>
        <begin position="351"/>
        <end position="373"/>
    </location>
</feature>
<reference evidence="3" key="1">
    <citation type="journal article" date="2023" name="Int. J. Mol. Sci.">
        <title>Metagenomics Revealed a New Genus 'Candidatus Thiocaldithrix dubininis' gen. nov., sp. nov. and a New Species 'Candidatus Thiothrix putei' sp. nov. in the Family Thiotrichaceae, Some Members of Which Have Traits of Both Na+- and H+-Motive Energetics.</title>
        <authorList>
            <person name="Ravin N.V."/>
            <person name="Muntyan M.S."/>
            <person name="Smolyakov D.D."/>
            <person name="Rudenko T.S."/>
            <person name="Beletsky A.V."/>
            <person name="Mardanov A.V."/>
            <person name="Grabovich M.Y."/>
        </authorList>
    </citation>
    <scope>NUCLEOTIDE SEQUENCE</scope>
    <source>
        <strain evidence="3">GKL-02</strain>
    </source>
</reference>
<dbReference type="GO" id="GO:0005886">
    <property type="term" value="C:plasma membrane"/>
    <property type="evidence" value="ECO:0007669"/>
    <property type="project" value="TreeGrafter"/>
</dbReference>
<keyword evidence="2" id="KW-1133">Transmembrane helix</keyword>
<dbReference type="GO" id="GO:0015293">
    <property type="term" value="F:symporter activity"/>
    <property type="evidence" value="ECO:0007669"/>
    <property type="project" value="InterPro"/>
</dbReference>
<evidence type="ECO:0000256" key="2">
    <source>
        <dbReference type="SAM" id="Phobius"/>
    </source>
</evidence>
<dbReference type="InterPro" id="IPR039672">
    <property type="entry name" value="MFS_2"/>
</dbReference>
<feature type="transmembrane region" description="Helical" evidence="2">
    <location>
        <begin position="80"/>
        <end position="97"/>
    </location>
</feature>
<dbReference type="Proteomes" id="UP001301326">
    <property type="component" value="Chromosome"/>
</dbReference>
<proteinExistence type="inferred from homology"/>
<feature type="transmembrane region" description="Helical" evidence="2">
    <location>
        <begin position="257"/>
        <end position="278"/>
    </location>
</feature>
<evidence type="ECO:0000313" key="3">
    <source>
        <dbReference type="EMBL" id="WGZ92507.1"/>
    </source>
</evidence>
<feature type="transmembrane region" description="Helical" evidence="2">
    <location>
        <begin position="39"/>
        <end position="59"/>
    </location>
</feature>
<comment type="similarity">
    <text evidence="1">Belongs to the sodium:galactoside symporter (TC 2.A.2) family.</text>
</comment>
<keyword evidence="2" id="KW-0812">Transmembrane</keyword>
<feature type="transmembrane region" description="Helical" evidence="2">
    <location>
        <begin position="229"/>
        <end position="251"/>
    </location>
</feature>
<dbReference type="GO" id="GO:0008643">
    <property type="term" value="P:carbohydrate transport"/>
    <property type="evidence" value="ECO:0007669"/>
    <property type="project" value="InterPro"/>
</dbReference>
<feature type="transmembrane region" description="Helical" evidence="2">
    <location>
        <begin position="310"/>
        <end position="330"/>
    </location>
</feature>
<gene>
    <name evidence="3" type="ORF">QJT81_11525</name>
</gene>
<sequence>MMKAAHYRQLLFYGLPGLPLAMLGLPLYVYLPSFYAQEWHLSLTVIGVALLAARGFDVITDPLIGWANDKVNSRIGRRKFFILLGTPLLLVGLDYLLRPVGNVDGLYLFTWSMVTYLGWTLISIPWQAWGSEMTHDYHGKSALSASREVFAILGTVVVISLPFLIGAMDNIALTLDTLAKLLWVLLPLSLFPALVWLVERRQVRRFAPLRKVGSILSAHPAIRQLLPAYFINSLANALPATLFILFVTHVLHAPEQVGTVLMVYFLSGIVGLPLWLWLARRIDKSRAWVLALVLSVAAFAWVPFLGAGDVYGFLAICVVSGLALGADVALPASMQADIAQQMEHQGNPQTGLLFGLWGLLTKLALALAVGIAFPLLDWAGFAQDAALQSDTTLLTMALLYAGLPVLLKSWVIWRMWRFPFSEVDFRDYWEMSYANALYSARPSAFHNERVQQHED</sequence>
<feature type="transmembrane region" description="Helical" evidence="2">
    <location>
        <begin position="287"/>
        <end position="304"/>
    </location>
</feature>
<name>A0AA95KM46_9GAMM</name>
<dbReference type="PANTHER" id="PTHR11328">
    <property type="entry name" value="MAJOR FACILITATOR SUPERFAMILY DOMAIN-CONTAINING PROTEIN"/>
    <property type="match status" value="1"/>
</dbReference>
<organism evidence="3">
    <name type="scientific">Candidatus Thiothrix putei</name>
    <dbReference type="NCBI Taxonomy" id="3080811"/>
    <lineage>
        <taxon>Bacteria</taxon>
        <taxon>Pseudomonadati</taxon>
        <taxon>Pseudomonadota</taxon>
        <taxon>Gammaproteobacteria</taxon>
        <taxon>Thiotrichales</taxon>
        <taxon>Thiotrichaceae</taxon>
        <taxon>Thiothrix</taxon>
    </lineage>
</organism>
<dbReference type="AlphaFoldDB" id="A0AA95KM46"/>
<dbReference type="EMBL" id="CP124756">
    <property type="protein sequence ID" value="WGZ92507.1"/>
    <property type="molecule type" value="Genomic_DNA"/>
</dbReference>
<dbReference type="SUPFAM" id="SSF103473">
    <property type="entry name" value="MFS general substrate transporter"/>
    <property type="match status" value="1"/>
</dbReference>
<dbReference type="Pfam" id="PF13347">
    <property type="entry name" value="MFS_2"/>
    <property type="match status" value="1"/>
</dbReference>
<dbReference type="KEGG" id="tput:QJT81_11525"/>